<reference evidence="6" key="2">
    <citation type="submission" date="2024-08" db="UniProtKB">
        <authorList>
            <consortium name="EnsemblMetazoa"/>
        </authorList>
    </citation>
    <scope>IDENTIFICATION</scope>
</reference>
<evidence type="ECO:0000313" key="4">
    <source>
        <dbReference type="EMBL" id="ENN76825.1"/>
    </source>
</evidence>
<evidence type="ECO:0000313" key="7">
    <source>
        <dbReference type="Proteomes" id="UP000019118"/>
    </source>
</evidence>
<dbReference type="PANTHER" id="PTHR16127:SF13">
    <property type="entry name" value="GH01188P"/>
    <property type="match status" value="1"/>
</dbReference>
<evidence type="ECO:0000313" key="5">
    <source>
        <dbReference type="EMBL" id="ERL94685.1"/>
    </source>
</evidence>
<dbReference type="EMBL" id="KB740967">
    <property type="protein sequence ID" value="ENN76825.1"/>
    <property type="molecule type" value="Genomic_DNA"/>
</dbReference>
<dbReference type="AlphaFoldDB" id="N6U5E6"/>
<dbReference type="OrthoDB" id="425555at2759"/>
<keyword evidence="7" id="KW-1185">Reference proteome</keyword>
<proteinExistence type="inferred from homology"/>
<dbReference type="EnsemblMetazoa" id="XM_019904941.1">
    <property type="protein sequence ID" value="XP_019760500.1"/>
    <property type="gene ID" value="LOC109537947"/>
</dbReference>
<dbReference type="EnsemblMetazoa" id="XM_019904939.1">
    <property type="protein sequence ID" value="XP_019760498.1"/>
    <property type="gene ID" value="LOC109537947"/>
</dbReference>
<dbReference type="OMA" id="VQYNMAR"/>
<organism evidence="4">
    <name type="scientific">Dendroctonus ponderosae</name>
    <name type="common">Mountain pine beetle</name>
    <dbReference type="NCBI Taxonomy" id="77166"/>
    <lineage>
        <taxon>Eukaryota</taxon>
        <taxon>Metazoa</taxon>
        <taxon>Ecdysozoa</taxon>
        <taxon>Arthropoda</taxon>
        <taxon>Hexapoda</taxon>
        <taxon>Insecta</taxon>
        <taxon>Pterygota</taxon>
        <taxon>Neoptera</taxon>
        <taxon>Endopterygota</taxon>
        <taxon>Coleoptera</taxon>
        <taxon>Polyphaga</taxon>
        <taxon>Cucujiformia</taxon>
        <taxon>Curculionidae</taxon>
        <taxon>Scolytinae</taxon>
        <taxon>Dendroctonus</taxon>
    </lineage>
</organism>
<keyword evidence="2" id="KW-0175">Coiled coil</keyword>
<sequence length="409" mass="47776">MGDDGTPVNKTVPVPVAVPKRKKDERYRKRDPRSWENIIKITTNMSLEERLQHLENAYNELYNENRASNANLQAREKQYSQCLKEHEKDRAELTKSILARGQLESLCRELQKQNKLIKEENIARIKEEEDRRREVANTFTERLNALTNLITESKDKSNKVKEENENMTQKLTELYEQYQQRENHIETVTKQLDLQKKLAETQAKKVEIEHEAERQTFLAQKKAVELQLQQKERELVLLAEKYRSREAEIDLYKSQYNDFESTMSKSSKVFDSLKEEMMKMSKQVHTLETERNDLKKKWQSSVNSLIVLSEQHMTLSTEQGALEKRILMLQKLCRQLQEERSAYLKQLKENNIEPIAPLKIEDSKDISQETLCDRSNSDAAGPETKREQDVKEVAGGVNCLAPMVLPASH</sequence>
<dbReference type="Proteomes" id="UP000019118">
    <property type="component" value="Unassembled WGS sequence"/>
</dbReference>
<dbReference type="Pfam" id="PF09728">
    <property type="entry name" value="Taxilin"/>
    <property type="match status" value="1"/>
</dbReference>
<gene>
    <name evidence="6" type="primary">109537947</name>
    <name evidence="5" type="ORF">D910_11960</name>
    <name evidence="4" type="ORF">YQE_06666</name>
</gene>
<evidence type="ECO:0000256" key="3">
    <source>
        <dbReference type="SAM" id="MobiDB-lite"/>
    </source>
</evidence>
<dbReference type="EMBL" id="KB632399">
    <property type="protein sequence ID" value="ERL94685.1"/>
    <property type="molecule type" value="Genomic_DNA"/>
</dbReference>
<dbReference type="PANTHER" id="PTHR16127">
    <property type="entry name" value="TAXILIN"/>
    <property type="match status" value="1"/>
</dbReference>
<feature type="coiled-coil region" evidence="2">
    <location>
        <begin position="44"/>
        <end position="353"/>
    </location>
</feature>
<feature type="non-terminal residue" evidence="4">
    <location>
        <position position="1"/>
    </location>
</feature>
<evidence type="ECO:0008006" key="9">
    <source>
        <dbReference type="Google" id="ProtNLM"/>
    </source>
</evidence>
<accession>N6U5E6</accession>
<dbReference type="STRING" id="77166.N6U5E6"/>
<evidence type="ECO:0000256" key="1">
    <source>
        <dbReference type="ARBA" id="ARBA00009550"/>
    </source>
</evidence>
<evidence type="ECO:0000256" key="2">
    <source>
        <dbReference type="SAM" id="Coils"/>
    </source>
</evidence>
<evidence type="ECO:0000313" key="6">
    <source>
        <dbReference type="EnsemblMetazoa" id="XP_019760498.1"/>
    </source>
</evidence>
<feature type="compositionally biased region" description="Low complexity" evidence="3">
    <location>
        <begin position="7"/>
        <end position="18"/>
    </location>
</feature>
<dbReference type="EnsemblMetazoa" id="XM_019904940.1">
    <property type="protein sequence ID" value="XP_019760499.1"/>
    <property type="gene ID" value="LOC109537947"/>
</dbReference>
<dbReference type="Proteomes" id="UP000030742">
    <property type="component" value="Unassembled WGS sequence"/>
</dbReference>
<dbReference type="GO" id="GO:0019905">
    <property type="term" value="F:syntaxin binding"/>
    <property type="evidence" value="ECO:0007669"/>
    <property type="project" value="InterPro"/>
</dbReference>
<evidence type="ECO:0000313" key="8">
    <source>
        <dbReference type="Proteomes" id="UP000030742"/>
    </source>
</evidence>
<dbReference type="HOGENOM" id="CLU_025501_4_0_1"/>
<comment type="similarity">
    <text evidence="1">Belongs to the taxilin family.</text>
</comment>
<protein>
    <recommendedName>
        <fullName evidence="9">Alpha-taxilin</fullName>
    </recommendedName>
</protein>
<feature type="region of interest" description="Disordered" evidence="3">
    <location>
        <begin position="1"/>
        <end position="30"/>
    </location>
</feature>
<dbReference type="KEGG" id="dpa:109537947"/>
<dbReference type="InterPro" id="IPR026183">
    <property type="entry name" value="Taxilin_fam"/>
</dbReference>
<reference evidence="7 8" key="1">
    <citation type="journal article" date="2013" name="Genome Biol.">
        <title>Draft genome of the mountain pine beetle, Dendroctonus ponderosae Hopkins, a major forest pest.</title>
        <authorList>
            <person name="Keeling C.I."/>
            <person name="Yuen M.M."/>
            <person name="Liao N.Y."/>
            <person name="Docking T.R."/>
            <person name="Chan S.K."/>
            <person name="Taylor G.A."/>
            <person name="Palmquist D.L."/>
            <person name="Jackman S.D."/>
            <person name="Nguyen A."/>
            <person name="Li M."/>
            <person name="Henderson H."/>
            <person name="Janes J.K."/>
            <person name="Zhao Y."/>
            <person name="Pandoh P."/>
            <person name="Moore R."/>
            <person name="Sperling F.A."/>
            <person name="Huber D.P."/>
            <person name="Birol I."/>
            <person name="Jones S.J."/>
            <person name="Bohlmann J."/>
        </authorList>
    </citation>
    <scope>NUCLEOTIDE SEQUENCE</scope>
</reference>
<name>N6U5E6_DENPD</name>